<dbReference type="AlphaFoldDB" id="A0A8X6R1M7"/>
<dbReference type="EMBL" id="BMAU01021013">
    <property type="protein sequence ID" value="GFX86738.1"/>
    <property type="molecule type" value="Genomic_DNA"/>
</dbReference>
<dbReference type="PANTHER" id="PTHR47326:SF1">
    <property type="entry name" value="HTH PSQ-TYPE DOMAIN-CONTAINING PROTEIN"/>
    <property type="match status" value="1"/>
</dbReference>
<gene>
    <name evidence="1" type="primary">B7P43_G00613</name>
    <name evidence="1" type="ORF">TNCV_1409351</name>
</gene>
<dbReference type="InterPro" id="IPR036397">
    <property type="entry name" value="RNaseH_sf"/>
</dbReference>
<protein>
    <submittedName>
        <fullName evidence="1">DUF4817 domain-containing protein</fullName>
    </submittedName>
</protein>
<name>A0A8X6R1M7_TRICX</name>
<evidence type="ECO:0000313" key="2">
    <source>
        <dbReference type="Proteomes" id="UP000887159"/>
    </source>
</evidence>
<organism evidence="1 2">
    <name type="scientific">Trichonephila clavipes</name>
    <name type="common">Golden silk orbweaver</name>
    <name type="synonym">Nephila clavipes</name>
    <dbReference type="NCBI Taxonomy" id="2585209"/>
    <lineage>
        <taxon>Eukaryota</taxon>
        <taxon>Metazoa</taxon>
        <taxon>Ecdysozoa</taxon>
        <taxon>Arthropoda</taxon>
        <taxon>Chelicerata</taxon>
        <taxon>Arachnida</taxon>
        <taxon>Araneae</taxon>
        <taxon>Araneomorphae</taxon>
        <taxon>Entelegynae</taxon>
        <taxon>Araneoidea</taxon>
        <taxon>Nephilidae</taxon>
        <taxon>Trichonephila</taxon>
    </lineage>
</organism>
<keyword evidence="2" id="KW-1185">Reference proteome</keyword>
<proteinExistence type="predicted"/>
<reference evidence="1" key="1">
    <citation type="submission" date="2020-08" db="EMBL/GenBank/DDBJ databases">
        <title>Multicomponent nature underlies the extraordinary mechanical properties of spider dragline silk.</title>
        <authorList>
            <person name="Kono N."/>
            <person name="Nakamura H."/>
            <person name="Mori M."/>
            <person name="Yoshida Y."/>
            <person name="Ohtoshi R."/>
            <person name="Malay A.D."/>
            <person name="Moran D.A.P."/>
            <person name="Tomita M."/>
            <person name="Numata K."/>
            <person name="Arakawa K."/>
        </authorList>
    </citation>
    <scope>NUCLEOTIDE SEQUENCE</scope>
</reference>
<accession>A0A8X6R1M7</accession>
<dbReference type="Proteomes" id="UP000887159">
    <property type="component" value="Unassembled WGS sequence"/>
</dbReference>
<dbReference type="Gene3D" id="3.30.420.10">
    <property type="entry name" value="Ribonuclease H-like superfamily/Ribonuclease H"/>
    <property type="match status" value="1"/>
</dbReference>
<dbReference type="PANTHER" id="PTHR47326">
    <property type="entry name" value="TRANSPOSABLE ELEMENT TC3 TRANSPOSASE-LIKE PROTEIN"/>
    <property type="match status" value="1"/>
</dbReference>
<comment type="caution">
    <text evidence="1">The sequence shown here is derived from an EMBL/GenBank/DDBJ whole genome shotgun (WGS) entry which is preliminary data.</text>
</comment>
<dbReference type="GO" id="GO:0003676">
    <property type="term" value="F:nucleic acid binding"/>
    <property type="evidence" value="ECO:0007669"/>
    <property type="project" value="InterPro"/>
</dbReference>
<evidence type="ECO:0000313" key="1">
    <source>
        <dbReference type="EMBL" id="GFX86738.1"/>
    </source>
</evidence>
<sequence length="301" mass="35230">MQVLLGNREKLLNEKFAARGAGKQYVAHAGESVLRFRICQNLLVNCCAKTFRMKFHKEPLHRHNINRYQLVQALKPTDKPLRKKFCEKFQEKFDVNGFENTLVFTDEVFCGKVNRHNLRFWGTENVYVTLEHQRDSPKMNVFCALSNSCVFGPFFFAEKSINGDLYQDMLSEWLLPQLEESIPDFILQQDGAPPHWNKNVHEFLNVRLPHHWIGRAGPRYLTCLHWPPRSPDLTPCDFFLWGFVKDKVFVRQLPQDLEELKQRITAVLNSITGDMLSRVSQELDYRVDICRVTGEAHIEHL</sequence>